<evidence type="ECO:0000313" key="2">
    <source>
        <dbReference type="Proteomes" id="UP000315471"/>
    </source>
</evidence>
<reference evidence="1 2" key="1">
    <citation type="submission" date="2019-02" db="EMBL/GenBank/DDBJ databases">
        <title>Deep-cultivation of Planctomycetes and their phenomic and genomic characterization uncovers novel biology.</title>
        <authorList>
            <person name="Wiegand S."/>
            <person name="Jogler M."/>
            <person name="Boedeker C."/>
            <person name="Pinto D."/>
            <person name="Vollmers J."/>
            <person name="Rivas-Marin E."/>
            <person name="Kohn T."/>
            <person name="Peeters S.H."/>
            <person name="Heuer A."/>
            <person name="Rast P."/>
            <person name="Oberbeckmann S."/>
            <person name="Bunk B."/>
            <person name="Jeske O."/>
            <person name="Meyerdierks A."/>
            <person name="Storesund J.E."/>
            <person name="Kallscheuer N."/>
            <person name="Luecker S."/>
            <person name="Lage O.M."/>
            <person name="Pohl T."/>
            <person name="Merkel B.J."/>
            <person name="Hornburger P."/>
            <person name="Mueller R.-W."/>
            <person name="Bruemmer F."/>
            <person name="Labrenz M."/>
            <person name="Spormann A.M."/>
            <person name="Op Den Camp H."/>
            <person name="Overmann J."/>
            <person name="Amann R."/>
            <person name="Jetten M.S.M."/>
            <person name="Mascher T."/>
            <person name="Medema M.H."/>
            <person name="Devos D.P."/>
            <person name="Kaster A.-K."/>
            <person name="Ovreas L."/>
            <person name="Rohde M."/>
            <person name="Galperin M.Y."/>
            <person name="Jogler C."/>
        </authorList>
    </citation>
    <scope>NUCLEOTIDE SEQUENCE [LARGE SCALE GENOMIC DNA]</scope>
    <source>
        <strain evidence="1 2">Q31b</strain>
    </source>
</reference>
<keyword evidence="2" id="KW-1185">Reference proteome</keyword>
<accession>A0A5C6EE37</accession>
<dbReference type="AlphaFoldDB" id="A0A5C6EE37"/>
<organism evidence="1 2">
    <name type="scientific">Novipirellula aureliae</name>
    <dbReference type="NCBI Taxonomy" id="2527966"/>
    <lineage>
        <taxon>Bacteria</taxon>
        <taxon>Pseudomonadati</taxon>
        <taxon>Planctomycetota</taxon>
        <taxon>Planctomycetia</taxon>
        <taxon>Pirellulales</taxon>
        <taxon>Pirellulaceae</taxon>
        <taxon>Novipirellula</taxon>
    </lineage>
</organism>
<protein>
    <submittedName>
        <fullName evidence="1">Uncharacterized protein</fullName>
    </submittedName>
</protein>
<proteinExistence type="predicted"/>
<name>A0A5C6EE37_9BACT</name>
<dbReference type="EMBL" id="SJPY01000001">
    <property type="protein sequence ID" value="TWU45991.1"/>
    <property type="molecule type" value="Genomic_DNA"/>
</dbReference>
<dbReference type="Proteomes" id="UP000315471">
    <property type="component" value="Unassembled WGS sequence"/>
</dbReference>
<sequence>MGADKNDEFFWGWEKIRYPALVWAILLVLCHNEEGGEESFVAVASRRSSRSQDAQPLFCKPKIKR</sequence>
<evidence type="ECO:0000313" key="1">
    <source>
        <dbReference type="EMBL" id="TWU45991.1"/>
    </source>
</evidence>
<gene>
    <name evidence="1" type="ORF">Q31b_11680</name>
</gene>
<comment type="caution">
    <text evidence="1">The sequence shown here is derived from an EMBL/GenBank/DDBJ whole genome shotgun (WGS) entry which is preliminary data.</text>
</comment>